<dbReference type="KEGG" id="alkq:M9189_07390"/>
<protein>
    <recommendedName>
        <fullName evidence="3 12">Nucleoside diphosphate kinase</fullName>
        <shortName evidence="12">NDK</shortName>
        <shortName evidence="12">NDP kinase</shortName>
        <ecNumber evidence="2 12">2.7.4.6</ecNumber>
    </recommendedName>
    <alternativeName>
        <fullName evidence="12">Nucleoside-2-P kinase</fullName>
    </alternativeName>
</protein>
<evidence type="ECO:0000256" key="14">
    <source>
        <dbReference type="RuleBase" id="RU004011"/>
    </source>
</evidence>
<dbReference type="SMART" id="SM00562">
    <property type="entry name" value="NDK"/>
    <property type="match status" value="1"/>
</dbReference>
<evidence type="ECO:0000256" key="12">
    <source>
        <dbReference type="HAMAP-Rule" id="MF_00451"/>
    </source>
</evidence>
<evidence type="ECO:0000256" key="5">
    <source>
        <dbReference type="ARBA" id="ARBA00022679"/>
    </source>
</evidence>
<evidence type="ECO:0000256" key="9">
    <source>
        <dbReference type="ARBA" id="ARBA00022840"/>
    </source>
</evidence>
<feature type="binding site" evidence="12 13">
    <location>
        <position position="114"/>
    </location>
    <ligand>
        <name>ATP</name>
        <dbReference type="ChEBI" id="CHEBI:30616"/>
    </ligand>
</feature>
<dbReference type="InterPro" id="IPR001564">
    <property type="entry name" value="Nucleoside_diP_kinase"/>
</dbReference>
<keyword evidence="8 12" id="KW-0418">Kinase</keyword>
<dbReference type="PRINTS" id="PR01243">
    <property type="entry name" value="NUCDPKINASE"/>
</dbReference>
<dbReference type="AlphaFoldDB" id="A0A9J6ZMG3"/>
<dbReference type="HAMAP" id="MF_00451">
    <property type="entry name" value="NDP_kinase"/>
    <property type="match status" value="1"/>
</dbReference>
<keyword evidence="6 12" id="KW-0479">Metal-binding</keyword>
<comment type="function">
    <text evidence="12">Major role in the synthesis of nucleoside triphosphates other than ATP. The ATP gamma phosphate is transferred to the NDP beta phosphate via a ping-pong mechanism, using a phosphorylated active-site intermediate.</text>
</comment>
<dbReference type="PANTHER" id="PTHR46161">
    <property type="entry name" value="NUCLEOSIDE DIPHOSPHATE KINASE"/>
    <property type="match status" value="1"/>
</dbReference>
<comment type="subunit">
    <text evidence="12">Homotetramer.</text>
</comment>
<dbReference type="Pfam" id="PF00334">
    <property type="entry name" value="NDK"/>
    <property type="match status" value="1"/>
</dbReference>
<dbReference type="EC" id="2.7.4.6" evidence="2 12"/>
<evidence type="ECO:0000256" key="10">
    <source>
        <dbReference type="ARBA" id="ARBA00022842"/>
    </source>
</evidence>
<feature type="active site" description="Pros-phosphohistidine intermediate" evidence="12 13">
    <location>
        <position position="117"/>
    </location>
</feature>
<feature type="binding site" evidence="12 13">
    <location>
        <position position="104"/>
    </location>
    <ligand>
        <name>ATP</name>
        <dbReference type="ChEBI" id="CHEBI:30616"/>
    </ligand>
</feature>
<evidence type="ECO:0000256" key="3">
    <source>
        <dbReference type="ARBA" id="ARBA00017632"/>
    </source>
</evidence>
<evidence type="ECO:0000256" key="11">
    <source>
        <dbReference type="ARBA" id="ARBA00023080"/>
    </source>
</evidence>
<dbReference type="PROSITE" id="PS51374">
    <property type="entry name" value="NDPK_LIKE"/>
    <property type="match status" value="1"/>
</dbReference>
<evidence type="ECO:0000256" key="4">
    <source>
        <dbReference type="ARBA" id="ARBA00022553"/>
    </source>
</evidence>
<dbReference type="FunFam" id="3.30.70.141:FF:000003">
    <property type="entry name" value="Nucleoside diphosphate kinase"/>
    <property type="match status" value="1"/>
</dbReference>
<dbReference type="InterPro" id="IPR036850">
    <property type="entry name" value="NDK-like_dom_sf"/>
</dbReference>
<comment type="cofactor">
    <cofactor evidence="12">
        <name>Mg(2+)</name>
        <dbReference type="ChEBI" id="CHEBI:18420"/>
    </cofactor>
</comment>
<keyword evidence="7 12" id="KW-0547">Nucleotide-binding</keyword>
<dbReference type="CDD" id="cd04413">
    <property type="entry name" value="NDPk_I"/>
    <property type="match status" value="1"/>
</dbReference>
<keyword evidence="17" id="KW-1185">Reference proteome</keyword>
<keyword evidence="11 12" id="KW-0546">Nucleotide metabolism</keyword>
<dbReference type="SUPFAM" id="SSF54919">
    <property type="entry name" value="Nucleoside diphosphate kinase, NDK"/>
    <property type="match status" value="1"/>
</dbReference>
<keyword evidence="5 12" id="KW-0808">Transferase</keyword>
<dbReference type="PANTHER" id="PTHR46161:SF3">
    <property type="entry name" value="NUCLEOSIDE DIPHOSPHATE KINASE DDB_G0292928-RELATED"/>
    <property type="match status" value="1"/>
</dbReference>
<dbReference type="GO" id="GO:0046872">
    <property type="term" value="F:metal ion binding"/>
    <property type="evidence" value="ECO:0007669"/>
    <property type="project" value="UniProtKB-KW"/>
</dbReference>
<keyword evidence="4 12" id="KW-0597">Phosphoprotein</keyword>
<evidence type="ECO:0000256" key="8">
    <source>
        <dbReference type="ARBA" id="ARBA00022777"/>
    </source>
</evidence>
<organism evidence="16 17">
    <name type="scientific">Xiashengella succiniciproducens</name>
    <dbReference type="NCBI Taxonomy" id="2949635"/>
    <lineage>
        <taxon>Bacteria</taxon>
        <taxon>Pseudomonadati</taxon>
        <taxon>Bacteroidota</taxon>
        <taxon>Bacteroidia</taxon>
        <taxon>Marinilabiliales</taxon>
        <taxon>Marinilabiliaceae</taxon>
        <taxon>Xiashengella</taxon>
    </lineage>
</organism>
<evidence type="ECO:0000256" key="7">
    <source>
        <dbReference type="ARBA" id="ARBA00022741"/>
    </source>
</evidence>
<dbReference type="Proteomes" id="UP001056426">
    <property type="component" value="Chromosome"/>
</dbReference>
<dbReference type="GO" id="GO:0006241">
    <property type="term" value="P:CTP biosynthetic process"/>
    <property type="evidence" value="ECO:0007669"/>
    <property type="project" value="UniProtKB-UniRule"/>
</dbReference>
<evidence type="ECO:0000256" key="2">
    <source>
        <dbReference type="ARBA" id="ARBA00012966"/>
    </source>
</evidence>
<feature type="binding site" evidence="12 13">
    <location>
        <position position="59"/>
    </location>
    <ligand>
        <name>ATP</name>
        <dbReference type="ChEBI" id="CHEBI:30616"/>
    </ligand>
</feature>
<evidence type="ECO:0000313" key="17">
    <source>
        <dbReference type="Proteomes" id="UP001056426"/>
    </source>
</evidence>
<evidence type="ECO:0000313" key="16">
    <source>
        <dbReference type="EMBL" id="URW78687.1"/>
    </source>
</evidence>
<comment type="catalytic activity">
    <reaction evidence="12">
        <text>a ribonucleoside 5'-diphosphate + ATP = a ribonucleoside 5'-triphosphate + ADP</text>
        <dbReference type="Rhea" id="RHEA:18113"/>
        <dbReference type="ChEBI" id="CHEBI:30616"/>
        <dbReference type="ChEBI" id="CHEBI:57930"/>
        <dbReference type="ChEBI" id="CHEBI:61557"/>
        <dbReference type="ChEBI" id="CHEBI:456216"/>
        <dbReference type="EC" id="2.7.4.6"/>
    </reaction>
</comment>
<feature type="binding site" evidence="12 13">
    <location>
        <position position="87"/>
    </location>
    <ligand>
        <name>ATP</name>
        <dbReference type="ChEBI" id="CHEBI:30616"/>
    </ligand>
</feature>
<dbReference type="EMBL" id="CP098400">
    <property type="protein sequence ID" value="URW78687.1"/>
    <property type="molecule type" value="Genomic_DNA"/>
</dbReference>
<keyword evidence="12" id="KW-0963">Cytoplasm</keyword>
<accession>A0A9J6ZMG3</accession>
<dbReference type="GO" id="GO:0005524">
    <property type="term" value="F:ATP binding"/>
    <property type="evidence" value="ECO:0007669"/>
    <property type="project" value="UniProtKB-UniRule"/>
</dbReference>
<dbReference type="Gene3D" id="3.30.70.141">
    <property type="entry name" value="Nucleoside diphosphate kinase-like domain"/>
    <property type="match status" value="1"/>
</dbReference>
<feature type="binding site" evidence="12 13">
    <location>
        <position position="93"/>
    </location>
    <ligand>
        <name>ATP</name>
        <dbReference type="ChEBI" id="CHEBI:30616"/>
    </ligand>
</feature>
<dbReference type="NCBIfam" id="NF001908">
    <property type="entry name" value="PRK00668.1"/>
    <property type="match status" value="1"/>
</dbReference>
<dbReference type="InterPro" id="IPR034907">
    <property type="entry name" value="NDK-like_dom"/>
</dbReference>
<name>A0A9J6ZMG3_9BACT</name>
<evidence type="ECO:0000256" key="6">
    <source>
        <dbReference type="ARBA" id="ARBA00022723"/>
    </source>
</evidence>
<reference evidence="16" key="2">
    <citation type="submission" date="2022-06" db="EMBL/GenBank/DDBJ databases">
        <title>Xiashengella guii gen. nov. sp. nov., a bacterium isolated form anaerobic digestion tank.</title>
        <authorList>
            <person name="Huang H."/>
        </authorList>
    </citation>
    <scope>NUCLEOTIDE SEQUENCE</scope>
    <source>
        <strain evidence="16">Ai-910</strain>
    </source>
</reference>
<sequence>MKGQITLTMIKPYAVKRHHVGDILAEIEHAGFSIRAMKMVQLPKEKAELFYAEHKGKPFFAALVEFMSSGPIVAALLQKENAVADFRKLIGSTDPHEAEEGTIRRKYATDKTRNAIHGSDSDESAIRESRFFFSSMEEFFCVPE</sequence>
<comment type="catalytic activity">
    <reaction evidence="12">
        <text>a 2'-deoxyribonucleoside 5'-diphosphate + ATP = a 2'-deoxyribonucleoside 5'-triphosphate + ADP</text>
        <dbReference type="Rhea" id="RHEA:44640"/>
        <dbReference type="ChEBI" id="CHEBI:30616"/>
        <dbReference type="ChEBI" id="CHEBI:61560"/>
        <dbReference type="ChEBI" id="CHEBI:73316"/>
        <dbReference type="ChEBI" id="CHEBI:456216"/>
        <dbReference type="EC" id="2.7.4.6"/>
    </reaction>
</comment>
<evidence type="ECO:0000256" key="1">
    <source>
        <dbReference type="ARBA" id="ARBA00008142"/>
    </source>
</evidence>
<comment type="subcellular location">
    <subcellularLocation>
        <location evidence="12">Cytoplasm</location>
    </subcellularLocation>
</comment>
<dbReference type="GO" id="GO:0004550">
    <property type="term" value="F:nucleoside diphosphate kinase activity"/>
    <property type="evidence" value="ECO:0007669"/>
    <property type="project" value="UniProtKB-UniRule"/>
</dbReference>
<keyword evidence="9 12" id="KW-0067">ATP-binding</keyword>
<evidence type="ECO:0000259" key="15">
    <source>
        <dbReference type="SMART" id="SM00562"/>
    </source>
</evidence>
<reference evidence="16" key="1">
    <citation type="submission" date="2022-05" db="EMBL/GenBank/DDBJ databases">
        <authorList>
            <person name="Sun X."/>
        </authorList>
    </citation>
    <scope>NUCLEOTIDE SEQUENCE</scope>
    <source>
        <strain evidence="16">Ai-910</strain>
    </source>
</reference>
<dbReference type="GO" id="GO:0006183">
    <property type="term" value="P:GTP biosynthetic process"/>
    <property type="evidence" value="ECO:0007669"/>
    <property type="project" value="UniProtKB-UniRule"/>
</dbReference>
<comment type="similarity">
    <text evidence="1 12 13 14">Belongs to the NDK family.</text>
</comment>
<gene>
    <name evidence="12 16" type="primary">ndk</name>
    <name evidence="16" type="ORF">M9189_07390</name>
</gene>
<feature type="domain" description="Nucleoside diphosphate kinase-like" evidence="15">
    <location>
        <begin position="3"/>
        <end position="140"/>
    </location>
</feature>
<dbReference type="RefSeq" id="WP_250722048.1">
    <property type="nucleotide sequence ID" value="NZ_CP098400.1"/>
</dbReference>
<feature type="binding site" evidence="12 13">
    <location>
        <position position="11"/>
    </location>
    <ligand>
        <name>ATP</name>
        <dbReference type="ChEBI" id="CHEBI:30616"/>
    </ligand>
</feature>
<proteinExistence type="inferred from homology"/>
<dbReference type="GO" id="GO:0006228">
    <property type="term" value="P:UTP biosynthetic process"/>
    <property type="evidence" value="ECO:0007669"/>
    <property type="project" value="UniProtKB-UniRule"/>
</dbReference>
<dbReference type="GO" id="GO:0005737">
    <property type="term" value="C:cytoplasm"/>
    <property type="evidence" value="ECO:0007669"/>
    <property type="project" value="UniProtKB-SubCell"/>
</dbReference>
<evidence type="ECO:0000256" key="13">
    <source>
        <dbReference type="PROSITE-ProRule" id="PRU00706"/>
    </source>
</evidence>
<keyword evidence="10 12" id="KW-0460">Magnesium</keyword>